<dbReference type="NCBIfam" id="TIGR00180">
    <property type="entry name" value="parB_part"/>
    <property type="match status" value="1"/>
</dbReference>
<dbReference type="PANTHER" id="PTHR33375">
    <property type="entry name" value="CHROMOSOME-PARTITIONING PROTEIN PARB-RELATED"/>
    <property type="match status" value="1"/>
</dbReference>
<dbReference type="EMBL" id="CP043315">
    <property type="protein sequence ID" value="QEK38009.1"/>
    <property type="molecule type" value="Genomic_DNA"/>
</dbReference>
<evidence type="ECO:0000256" key="5">
    <source>
        <dbReference type="SAM" id="MobiDB-lite"/>
    </source>
</evidence>
<dbReference type="AlphaFoldDB" id="A0A5C0UE16"/>
<dbReference type="Pfam" id="PF17762">
    <property type="entry name" value="HTH_ParB"/>
    <property type="match status" value="1"/>
</dbReference>
<sequence>MNKSRMGKGLESLLKKDKNILKDFQEIDIESIEAGSMQTREHFDQKQLEELAETIKSHGVLQPIIVYKQDGKFKIISGERRFRASKIANLKTIPSRVVSWSDEKILNANILENIQRAQLNGIEEANAYKRFMDEYDLTQEEIARKVGKSRSHIANLIRLLKLPKEVQELIYKGSLTIGHGKVLLQKYKEEKELTEAANKIASEGISIQESIGNTSNNREIEQNKNPNVSKHETSNSSNNANSDEYASIADSLSHNLEFDIKIIKNGKEGSLNINFKNDIELDKILDLFASLK</sequence>
<dbReference type="FunFam" id="1.10.10.2830:FF:000001">
    <property type="entry name" value="Chromosome partitioning protein ParB"/>
    <property type="match status" value="1"/>
</dbReference>
<dbReference type="SMART" id="SM00470">
    <property type="entry name" value="ParB"/>
    <property type="match status" value="1"/>
</dbReference>
<dbReference type="InterPro" id="IPR041468">
    <property type="entry name" value="HTH_ParB/Spo0J"/>
</dbReference>
<dbReference type="PANTHER" id="PTHR33375:SF1">
    <property type="entry name" value="CHROMOSOME-PARTITIONING PROTEIN PARB-RELATED"/>
    <property type="match status" value="1"/>
</dbReference>
<dbReference type="FunFam" id="3.90.1530.30:FF:000001">
    <property type="entry name" value="Chromosome partitioning protein ParB"/>
    <property type="match status" value="1"/>
</dbReference>
<name>A0A5C0UE16_9PROT</name>
<keyword evidence="3" id="KW-0238">DNA-binding</keyword>
<dbReference type="KEGG" id="cip:FZC35_01275"/>
<dbReference type="GO" id="GO:0003677">
    <property type="term" value="F:DNA binding"/>
    <property type="evidence" value="ECO:0007669"/>
    <property type="project" value="UniProtKB-KW"/>
</dbReference>
<dbReference type="Gene3D" id="1.10.10.2830">
    <property type="match status" value="1"/>
</dbReference>
<dbReference type="InterPro" id="IPR036086">
    <property type="entry name" value="ParB/Sulfiredoxin_sf"/>
</dbReference>
<protein>
    <submittedName>
        <fullName evidence="7">ParB/RepB/Spo0J family partition protein</fullName>
    </submittedName>
</protein>
<dbReference type="InterPro" id="IPR003115">
    <property type="entry name" value="ParB_N"/>
</dbReference>
<keyword evidence="2" id="KW-0159">Chromosome partition</keyword>
<evidence type="ECO:0000256" key="4">
    <source>
        <dbReference type="ARBA" id="ARBA00025472"/>
    </source>
</evidence>
<evidence type="ECO:0000256" key="3">
    <source>
        <dbReference type="ARBA" id="ARBA00023125"/>
    </source>
</evidence>
<evidence type="ECO:0000256" key="1">
    <source>
        <dbReference type="ARBA" id="ARBA00006295"/>
    </source>
</evidence>
<comment type="function">
    <text evidence="4">Involved in chromosome partition. Localize to both poles of the predivisional cell following completion of DNA replication. Binds to the DNA origin of replication.</text>
</comment>
<dbReference type="Pfam" id="PF02195">
    <property type="entry name" value="ParB_N"/>
    <property type="match status" value="1"/>
</dbReference>
<evidence type="ECO:0000313" key="7">
    <source>
        <dbReference type="EMBL" id="QEK38009.1"/>
    </source>
</evidence>
<feature type="domain" description="ParB-like N-terminal" evidence="6">
    <location>
        <begin position="25"/>
        <end position="114"/>
    </location>
</feature>
<dbReference type="SUPFAM" id="SSF110849">
    <property type="entry name" value="ParB/Sulfiredoxin"/>
    <property type="match status" value="1"/>
</dbReference>
<evidence type="ECO:0000259" key="6">
    <source>
        <dbReference type="SMART" id="SM00470"/>
    </source>
</evidence>
<dbReference type="GO" id="GO:0007059">
    <property type="term" value="P:chromosome segregation"/>
    <property type="evidence" value="ECO:0007669"/>
    <property type="project" value="UniProtKB-KW"/>
</dbReference>
<reference evidence="7 8" key="1">
    <citation type="submission" date="2019-08" db="EMBL/GenBank/DDBJ databases">
        <title>Highly reduced genomes of protist endosymbionts show evolutionary convergence.</title>
        <authorList>
            <person name="George E."/>
            <person name="Husnik F."/>
            <person name="Tashyreva D."/>
            <person name="Prokopchuk G."/>
            <person name="Horak A."/>
            <person name="Kwong W.K."/>
            <person name="Lukes J."/>
            <person name="Keeling P.J."/>
        </authorList>
    </citation>
    <scope>NUCLEOTIDE SEQUENCE [LARGE SCALE GENOMIC DNA]</scope>
    <source>
        <strain evidence="7">1605</strain>
    </source>
</reference>
<feature type="region of interest" description="Disordered" evidence="5">
    <location>
        <begin position="211"/>
        <end position="242"/>
    </location>
</feature>
<dbReference type="Gene3D" id="3.90.1530.30">
    <property type="match status" value="1"/>
</dbReference>
<dbReference type="InterPro" id="IPR004437">
    <property type="entry name" value="ParB/RepB/Spo0J"/>
</dbReference>
<evidence type="ECO:0000313" key="8">
    <source>
        <dbReference type="Proteomes" id="UP000325155"/>
    </source>
</evidence>
<gene>
    <name evidence="7" type="ORF">FZC35_01275</name>
</gene>
<accession>A0A5C0UE16</accession>
<dbReference type="Proteomes" id="UP000325155">
    <property type="component" value="Chromosome"/>
</dbReference>
<dbReference type="GO" id="GO:0005694">
    <property type="term" value="C:chromosome"/>
    <property type="evidence" value="ECO:0007669"/>
    <property type="project" value="TreeGrafter"/>
</dbReference>
<dbReference type="OrthoDB" id="9802051at2"/>
<organism evidence="7 8">
    <name type="scientific">Candidatus Cytomitobacter indipagum</name>
    <dbReference type="NCBI Taxonomy" id="2601575"/>
    <lineage>
        <taxon>Bacteria</taxon>
        <taxon>Pseudomonadati</taxon>
        <taxon>Pseudomonadota</taxon>
        <taxon>Alphaproteobacteria</taxon>
        <taxon>Holosporales</taxon>
        <taxon>Holosporaceae</taxon>
        <taxon>Candidatus Cytomitobacter</taxon>
    </lineage>
</organism>
<comment type="similarity">
    <text evidence="1">Belongs to the ParB family.</text>
</comment>
<dbReference type="InterPro" id="IPR050336">
    <property type="entry name" value="Chromosome_partition/occlusion"/>
</dbReference>
<proteinExistence type="inferred from homology"/>
<dbReference type="RefSeq" id="WP_148980856.1">
    <property type="nucleotide sequence ID" value="NZ_CP043315.1"/>
</dbReference>
<keyword evidence="8" id="KW-1185">Reference proteome</keyword>
<evidence type="ECO:0000256" key="2">
    <source>
        <dbReference type="ARBA" id="ARBA00022829"/>
    </source>
</evidence>